<feature type="compositionally biased region" description="Basic and acidic residues" evidence="9">
    <location>
        <begin position="262"/>
        <end position="272"/>
    </location>
</feature>
<reference evidence="11 12" key="2">
    <citation type="journal article" date="2012" name="Proc. Natl. Acad. Sci. U.S.A.">
        <title>Antigenic diversity is generated by distinct evolutionary mechanisms in African trypanosome species.</title>
        <authorList>
            <person name="Jackson A.P."/>
            <person name="Berry A."/>
            <person name="Aslett M."/>
            <person name="Allison H.C."/>
            <person name="Burton P."/>
            <person name="Vavrova-Anderson J."/>
            <person name="Brown R."/>
            <person name="Browne H."/>
            <person name="Corton N."/>
            <person name="Hauser H."/>
            <person name="Gamble J."/>
            <person name="Gilderthorp R."/>
            <person name="Marcello L."/>
            <person name="McQuillan J."/>
            <person name="Otto T.D."/>
            <person name="Quail M.A."/>
            <person name="Sanders M.J."/>
            <person name="van Tonder A."/>
            <person name="Ginger M.L."/>
            <person name="Field M.C."/>
            <person name="Barry J.D."/>
            <person name="Hertz-Fowler C."/>
            <person name="Berriman M."/>
        </authorList>
    </citation>
    <scope>NUCLEOTIDE SEQUENCE [LARGE SCALE GENOMIC DNA]</scope>
    <source>
        <strain evidence="11 12">IL3000</strain>
    </source>
</reference>
<keyword evidence="3" id="KW-1003">Cell membrane</keyword>
<evidence type="ECO:0000256" key="2">
    <source>
        <dbReference type="ARBA" id="ARBA00004609"/>
    </source>
</evidence>
<evidence type="ECO:0000256" key="8">
    <source>
        <dbReference type="ARBA" id="ARBA00023288"/>
    </source>
</evidence>
<feature type="domain" description="Trypanosome variant surface glycoprotein B-type N-terminal" evidence="10">
    <location>
        <begin position="94"/>
        <end position="245"/>
    </location>
</feature>
<dbReference type="GO" id="GO:0005886">
    <property type="term" value="C:plasma membrane"/>
    <property type="evidence" value="ECO:0007669"/>
    <property type="project" value="UniProtKB-SubCell"/>
</dbReference>
<name>F9WHN6_TRYCI</name>
<dbReference type="GO" id="GO:0098552">
    <property type="term" value="C:side of membrane"/>
    <property type="evidence" value="ECO:0007669"/>
    <property type="project" value="UniProtKB-KW"/>
</dbReference>
<feature type="compositionally biased region" description="Polar residues" evidence="9">
    <location>
        <begin position="248"/>
        <end position="258"/>
    </location>
</feature>
<comment type="caution">
    <text evidence="11">The sequence shown here is derived from an EMBL/GenBank/DDBJ whole genome shotgun (WGS) entry which is preliminary data.</text>
</comment>
<sequence length="351" mass="38850">MVVRGDCYNRDAFNELCEITRNTSTLLRLHGDYGPLKESIYGTKGRIALFTEDGKVDSPWGCTSGISGRSVYCNHYAGNPGFAWSFGRNGCFAESLVGAMVCICAPGKAGPTNLCGVSDVGSGKRWSGNFNGGRIDNALLKDLWLKVIKNCTEGNKSEQGYAEEFEYLKEYLKNIRRKIHKGSGFFYFGGENGKTVCGAEKAEDVCARYQGRNDNEANIPWADKIEKALEQMKPAIYQSRARRTLVQATKVPSAQRSNGKPVELEEVAKVKEPVVQTEATSQKTDEQPDGKESQTENIRSPSTPEQTPYKRTKRNTQTTPLSDMPHLATDVNNESSLMTKPLWLLLVAILH</sequence>
<dbReference type="AlphaFoldDB" id="F9WHN6"/>
<feature type="compositionally biased region" description="Polar residues" evidence="9">
    <location>
        <begin position="295"/>
        <end position="306"/>
    </location>
</feature>
<proteinExistence type="predicted"/>
<keyword evidence="4" id="KW-0336">GPI-anchor</keyword>
<evidence type="ECO:0000256" key="5">
    <source>
        <dbReference type="ARBA" id="ARBA00022729"/>
    </source>
</evidence>
<protein>
    <submittedName>
        <fullName evidence="11">WGS project CAEQ00000000 data, annotated contig 67</fullName>
    </submittedName>
</protein>
<evidence type="ECO:0000256" key="1">
    <source>
        <dbReference type="ARBA" id="ARBA00002523"/>
    </source>
</evidence>
<evidence type="ECO:0000256" key="9">
    <source>
        <dbReference type="SAM" id="MobiDB-lite"/>
    </source>
</evidence>
<evidence type="ECO:0000313" key="12">
    <source>
        <dbReference type="Proteomes" id="UP000000702"/>
    </source>
</evidence>
<organism evidence="11 12">
    <name type="scientific">Trypanosoma congolense (strain IL3000)</name>
    <dbReference type="NCBI Taxonomy" id="1068625"/>
    <lineage>
        <taxon>Eukaryota</taxon>
        <taxon>Discoba</taxon>
        <taxon>Euglenozoa</taxon>
        <taxon>Kinetoplastea</taxon>
        <taxon>Metakinetoplastina</taxon>
        <taxon>Trypanosomatida</taxon>
        <taxon>Trypanosomatidae</taxon>
        <taxon>Trypanosoma</taxon>
        <taxon>Nannomonas</taxon>
    </lineage>
</organism>
<keyword evidence="7" id="KW-0325">Glycoprotein</keyword>
<keyword evidence="5" id="KW-0732">Signal</keyword>
<dbReference type="Pfam" id="PF13206">
    <property type="entry name" value="VSG_B"/>
    <property type="match status" value="1"/>
</dbReference>
<evidence type="ECO:0000256" key="4">
    <source>
        <dbReference type="ARBA" id="ARBA00022622"/>
    </source>
</evidence>
<gene>
    <name evidence="11" type="ORF">TCIL3000_0_01890</name>
</gene>
<dbReference type="InterPro" id="IPR025932">
    <property type="entry name" value="Trypano_VSG_B_N_dom"/>
</dbReference>
<evidence type="ECO:0000256" key="6">
    <source>
        <dbReference type="ARBA" id="ARBA00023136"/>
    </source>
</evidence>
<evidence type="ECO:0000256" key="7">
    <source>
        <dbReference type="ARBA" id="ARBA00023180"/>
    </source>
</evidence>
<comment type="subcellular location">
    <subcellularLocation>
        <location evidence="2">Cell membrane</location>
        <topology evidence="2">Lipid-anchor</topology>
        <topology evidence="2">GPI-anchor</topology>
    </subcellularLocation>
</comment>
<keyword evidence="6" id="KW-0472">Membrane</keyword>
<dbReference type="VEuPathDB" id="TriTrypDB:TcIL3000_0_01890"/>
<evidence type="ECO:0000313" key="11">
    <source>
        <dbReference type="EMBL" id="CCD16830.1"/>
    </source>
</evidence>
<keyword evidence="8" id="KW-0449">Lipoprotein</keyword>
<accession>F9WHN6</accession>
<feature type="region of interest" description="Disordered" evidence="9">
    <location>
        <begin position="248"/>
        <end position="327"/>
    </location>
</feature>
<evidence type="ECO:0000259" key="10">
    <source>
        <dbReference type="Pfam" id="PF13206"/>
    </source>
</evidence>
<dbReference type="Proteomes" id="UP000000702">
    <property type="component" value="Unassembled WGS sequence"/>
</dbReference>
<evidence type="ECO:0000256" key="3">
    <source>
        <dbReference type="ARBA" id="ARBA00022475"/>
    </source>
</evidence>
<feature type="compositionally biased region" description="Basic and acidic residues" evidence="9">
    <location>
        <begin position="283"/>
        <end position="294"/>
    </location>
</feature>
<keyword evidence="12" id="KW-1185">Reference proteome</keyword>
<comment type="function">
    <text evidence="1">VSG forms a coat on the surface of the parasite. The trypanosome evades the immune response of the host by expressing a series of antigenically distinct VSGs from an estimated 1000 VSG genes.</text>
</comment>
<reference evidence="12" key="1">
    <citation type="submission" date="2011-07" db="EMBL/GenBank/DDBJ databases">
        <title>Divergent evolution of antigenic variation in African trypanosomes.</title>
        <authorList>
            <person name="Jackson A.P."/>
            <person name="Berry A."/>
            <person name="Allison H.C."/>
            <person name="Burton P."/>
            <person name="Anderson J."/>
            <person name="Aslett M."/>
            <person name="Brown R."/>
            <person name="Corton N."/>
            <person name="Harris D."/>
            <person name="Hauser H."/>
            <person name="Gamble J."/>
            <person name="Gilderthorp R."/>
            <person name="McQuillan J."/>
            <person name="Quail M.A."/>
            <person name="Sanders M."/>
            <person name="Van Tonder A."/>
            <person name="Ginger M.L."/>
            <person name="Donelson J.E."/>
            <person name="Field M.C."/>
            <person name="Barry J.D."/>
            <person name="Berriman M."/>
            <person name="Hertz-Fowler C."/>
        </authorList>
    </citation>
    <scope>NUCLEOTIDE SEQUENCE [LARGE SCALE GENOMIC DNA]</scope>
    <source>
        <strain evidence="12">IL3000</strain>
    </source>
</reference>
<dbReference type="EMBL" id="CAEQ01002464">
    <property type="protein sequence ID" value="CCD16830.1"/>
    <property type="molecule type" value="Genomic_DNA"/>
</dbReference>